<proteinExistence type="predicted"/>
<dbReference type="EMBL" id="WTVH01000059">
    <property type="protein sequence ID" value="NMF95289.1"/>
    <property type="molecule type" value="Genomic_DNA"/>
</dbReference>
<sequence length="145" mass="15724">MASHTLRVVLDTNVLLSGIAYPGSVPGKIMAAWRHGSVDVVLSSFILDELRRVLPRLANRHGLSATEIDDLVDILSILAVVIDPLPAAEAELRDINDLPVLGTLLAARENEGADYLVTGDKDLLVLAERFPIVTPAEFWKRHGGL</sequence>
<dbReference type="PANTHER" id="PTHR34610:SF4">
    <property type="entry name" value="SLL8027 PROTEIN"/>
    <property type="match status" value="1"/>
</dbReference>
<dbReference type="InterPro" id="IPR029060">
    <property type="entry name" value="PIN-like_dom_sf"/>
</dbReference>
<evidence type="ECO:0000313" key="2">
    <source>
        <dbReference type="EMBL" id="NMF95289.1"/>
    </source>
</evidence>
<accession>A0ABX1N7N2</accession>
<evidence type="ECO:0000313" key="3">
    <source>
        <dbReference type="Proteomes" id="UP000601990"/>
    </source>
</evidence>
<protein>
    <submittedName>
        <fullName evidence="2">Toxin-antitoxin system toxin component, PIN family</fullName>
    </submittedName>
</protein>
<dbReference type="RefSeq" id="WP_169200484.1">
    <property type="nucleotide sequence ID" value="NZ_WTVH02000010.1"/>
</dbReference>
<dbReference type="Proteomes" id="UP000601990">
    <property type="component" value="Unassembled WGS sequence"/>
</dbReference>
<dbReference type="InterPro" id="IPR002716">
    <property type="entry name" value="PIN_dom"/>
</dbReference>
<dbReference type="SUPFAM" id="SSF88723">
    <property type="entry name" value="PIN domain-like"/>
    <property type="match status" value="1"/>
</dbReference>
<comment type="caution">
    <text evidence="2">The sequence shown here is derived from an EMBL/GenBank/DDBJ whole genome shotgun (WGS) entry which is preliminary data.</text>
</comment>
<dbReference type="Pfam" id="PF13470">
    <property type="entry name" value="PIN_3"/>
    <property type="match status" value="1"/>
</dbReference>
<dbReference type="PANTHER" id="PTHR34610">
    <property type="entry name" value="SSL7007 PROTEIN"/>
    <property type="match status" value="1"/>
</dbReference>
<name>A0ABX1N7N2_9RHOO</name>
<evidence type="ECO:0000259" key="1">
    <source>
        <dbReference type="SMART" id="SM00670"/>
    </source>
</evidence>
<reference evidence="2" key="1">
    <citation type="submission" date="2019-12" db="EMBL/GenBank/DDBJ databases">
        <title>Comparative genomics gives insights into the taxonomy of the Azoarcus-Aromatoleum group and reveals separate origins of nif in the plant-associated Azoarcus and non-plant-associated Aromatoleum sub-groups.</title>
        <authorList>
            <person name="Lafos M."/>
            <person name="Maluk M."/>
            <person name="Batista M."/>
            <person name="Junghare M."/>
            <person name="Carmona M."/>
            <person name="Faoro H."/>
            <person name="Cruz L.M."/>
            <person name="Battistoni F."/>
            <person name="De Souza E."/>
            <person name="Pedrosa F."/>
            <person name="Chen W.-M."/>
            <person name="Poole P.S."/>
            <person name="Dixon R.A."/>
            <person name="James E.K."/>
        </authorList>
    </citation>
    <scope>NUCLEOTIDE SEQUENCE</scope>
    <source>
        <strain evidence="2">U120</strain>
    </source>
</reference>
<dbReference type="InterPro" id="IPR002850">
    <property type="entry name" value="PIN_toxin-like"/>
</dbReference>
<feature type="domain" description="PIN" evidence="1">
    <location>
        <begin position="6"/>
        <end position="125"/>
    </location>
</feature>
<gene>
    <name evidence="2" type="ORF">GO608_18430</name>
</gene>
<keyword evidence="3" id="KW-1185">Reference proteome</keyword>
<dbReference type="NCBIfam" id="TIGR00305">
    <property type="entry name" value="putative toxin-antitoxin system toxin component, PIN family"/>
    <property type="match status" value="1"/>
</dbReference>
<dbReference type="SMART" id="SM00670">
    <property type="entry name" value="PINc"/>
    <property type="match status" value="1"/>
</dbReference>
<organism evidence="2 3">
    <name type="scientific">Aromatoleum buckelii</name>
    <dbReference type="NCBI Taxonomy" id="200254"/>
    <lineage>
        <taxon>Bacteria</taxon>
        <taxon>Pseudomonadati</taxon>
        <taxon>Pseudomonadota</taxon>
        <taxon>Betaproteobacteria</taxon>
        <taxon>Rhodocyclales</taxon>
        <taxon>Rhodocyclaceae</taxon>
        <taxon>Aromatoleum</taxon>
    </lineage>
</organism>